<keyword evidence="4" id="KW-1185">Reference proteome</keyword>
<dbReference type="InterPro" id="IPR036397">
    <property type="entry name" value="RNaseH_sf"/>
</dbReference>
<accession>A0A085LRY2</accession>
<dbReference type="GO" id="GO:0015074">
    <property type="term" value="P:DNA integration"/>
    <property type="evidence" value="ECO:0007669"/>
    <property type="project" value="InterPro"/>
</dbReference>
<organism evidence="3 4">
    <name type="scientific">Trichuris suis</name>
    <name type="common">pig whipworm</name>
    <dbReference type="NCBI Taxonomy" id="68888"/>
    <lineage>
        <taxon>Eukaryota</taxon>
        <taxon>Metazoa</taxon>
        <taxon>Ecdysozoa</taxon>
        <taxon>Nematoda</taxon>
        <taxon>Enoplea</taxon>
        <taxon>Dorylaimia</taxon>
        <taxon>Trichinellida</taxon>
        <taxon>Trichuridae</taxon>
        <taxon>Trichuris</taxon>
    </lineage>
</organism>
<name>A0A085LRY2_9BILA</name>
<evidence type="ECO:0000256" key="1">
    <source>
        <dbReference type="SAM" id="MobiDB-lite"/>
    </source>
</evidence>
<feature type="domain" description="Integrase catalytic" evidence="2">
    <location>
        <begin position="23"/>
        <end position="178"/>
    </location>
</feature>
<feature type="region of interest" description="Disordered" evidence="1">
    <location>
        <begin position="317"/>
        <end position="346"/>
    </location>
</feature>
<feature type="compositionally biased region" description="Polar residues" evidence="1">
    <location>
        <begin position="317"/>
        <end position="327"/>
    </location>
</feature>
<dbReference type="PANTHER" id="PTHR37984">
    <property type="entry name" value="PROTEIN CBG26694"/>
    <property type="match status" value="1"/>
</dbReference>
<dbReference type="InterPro" id="IPR001584">
    <property type="entry name" value="Integrase_cat-core"/>
</dbReference>
<dbReference type="InterPro" id="IPR050951">
    <property type="entry name" value="Retrovirus_Pol_polyprotein"/>
</dbReference>
<protein>
    <recommendedName>
        <fullName evidence="2">Integrase catalytic domain-containing protein</fullName>
    </recommendedName>
</protein>
<dbReference type="Gene3D" id="3.30.420.10">
    <property type="entry name" value="Ribonuclease H-like superfamily/Ribonuclease H"/>
    <property type="match status" value="1"/>
</dbReference>
<dbReference type="GO" id="GO:0003676">
    <property type="term" value="F:nucleic acid binding"/>
    <property type="evidence" value="ECO:0007669"/>
    <property type="project" value="InterPro"/>
</dbReference>
<gene>
    <name evidence="3" type="ORF">M513_11406</name>
</gene>
<sequence>MAATVEWDTPRKADFWDRGRIRSSSYPIKHERHSDEVMPRSPKCGTLRKKPSDYFTKWLSVLPLKSQTAAAVAQQLIQLFYQMGPPRIVHTDKGRNESDLSKEACRAFGIKKTRTTPYHPEGDGLVERGNRTILQILRSLADKDSQWDQLLPAAVLAYNTFQHATTGFTPYELMFGRQPLLVDGPFHVLEQQGYDPPSYHDQLLARMQRTCHSARSHIQKAAERQRGAYDAHNTAKPVYQAGDSVWLYRRNCAKLKPRWEGDWLISRNIGPVTLEIQDRNGHRKIVHANDLRKVEQSEDTGERPQIRHLAETNSMVSLENPSPSTAHNARCNIEGRPTRRHNPPQWFSDYVPFAARGRAQDREGRV</sequence>
<dbReference type="InterPro" id="IPR012337">
    <property type="entry name" value="RNaseH-like_sf"/>
</dbReference>
<proteinExistence type="predicted"/>
<evidence type="ECO:0000313" key="4">
    <source>
        <dbReference type="Proteomes" id="UP000030764"/>
    </source>
</evidence>
<dbReference type="AlphaFoldDB" id="A0A085LRY2"/>
<reference evidence="3 4" key="1">
    <citation type="journal article" date="2014" name="Nat. Genet.">
        <title>Genome and transcriptome of the porcine whipworm Trichuris suis.</title>
        <authorList>
            <person name="Jex A.R."/>
            <person name="Nejsum P."/>
            <person name="Schwarz E.M."/>
            <person name="Hu L."/>
            <person name="Young N.D."/>
            <person name="Hall R.S."/>
            <person name="Korhonen P.K."/>
            <person name="Liao S."/>
            <person name="Thamsborg S."/>
            <person name="Xia J."/>
            <person name="Xu P."/>
            <person name="Wang S."/>
            <person name="Scheerlinck J.P."/>
            <person name="Hofmann A."/>
            <person name="Sternberg P.W."/>
            <person name="Wang J."/>
            <person name="Gasser R.B."/>
        </authorList>
    </citation>
    <scope>NUCLEOTIDE SEQUENCE [LARGE SCALE GENOMIC DNA]</scope>
    <source>
        <strain evidence="3">DCEP-RM93M</strain>
    </source>
</reference>
<dbReference type="PANTHER" id="PTHR37984:SF5">
    <property type="entry name" value="PROTEIN NYNRIN-LIKE"/>
    <property type="match status" value="1"/>
</dbReference>
<dbReference type="Proteomes" id="UP000030764">
    <property type="component" value="Unassembled WGS sequence"/>
</dbReference>
<evidence type="ECO:0000259" key="2">
    <source>
        <dbReference type="PROSITE" id="PS50994"/>
    </source>
</evidence>
<dbReference type="EMBL" id="KL363316">
    <property type="protein sequence ID" value="KFD47728.1"/>
    <property type="molecule type" value="Genomic_DNA"/>
</dbReference>
<evidence type="ECO:0000313" key="3">
    <source>
        <dbReference type="EMBL" id="KFD47728.1"/>
    </source>
</evidence>
<dbReference type="SUPFAM" id="SSF53098">
    <property type="entry name" value="Ribonuclease H-like"/>
    <property type="match status" value="1"/>
</dbReference>
<dbReference type="PROSITE" id="PS50994">
    <property type="entry name" value="INTEGRASE"/>
    <property type="match status" value="1"/>
</dbReference>